<dbReference type="PANTHER" id="PTHR40050">
    <property type="entry name" value="INNER SPORE COAT PROTEIN H"/>
    <property type="match status" value="1"/>
</dbReference>
<dbReference type="RefSeq" id="WP_268043591.1">
    <property type="nucleotide sequence ID" value="NZ_CP104064.1"/>
</dbReference>
<keyword evidence="2" id="KW-0418">Kinase</keyword>
<evidence type="ECO:0000313" key="1">
    <source>
        <dbReference type="EMBL" id="WAH36269.1"/>
    </source>
</evidence>
<proteinExistence type="predicted"/>
<sequence length="363" mass="42818">MTQLTAQLDHYSLFIHPNDVRELRRDIWCDDPVEAKLKMGGVRCDVQVGYRGSHIREMPKKSYRVEFETPGNRLVREIHLNAEYNDPSMIRNRLSLELFRELGVHSPDCEHVFLTVNGSPAGVYLRLESVDEYFLRRRSLPFGSIHYAVNDDANFSLISAIDHAAKSRLDDGYERKCGDERSDEQLRQLIYSINTIPRAEFGVQIRNWIDIDKYLRWLAGVVFTQNFDGFIQNYALYCNPQTGLYEIFPWDFDATFGRDIRGEILDYDYVPIEGYNTLSARILDVSEFRHRYRNLLECLLESVFTPKHLNPKVLHLFECIRPYVLQDPYKRAQVQEFEQEVDTILNFIENRRRYLCDHLEDLL</sequence>
<keyword evidence="2" id="KW-0808">Transferase</keyword>
<evidence type="ECO:0000313" key="3">
    <source>
        <dbReference type="Proteomes" id="UP001164803"/>
    </source>
</evidence>
<dbReference type="PANTHER" id="PTHR40050:SF1">
    <property type="entry name" value="INNER SPORE COAT PROTEIN H"/>
    <property type="match status" value="1"/>
</dbReference>
<dbReference type="Pfam" id="PF08757">
    <property type="entry name" value="CotH"/>
    <property type="match status" value="1"/>
</dbReference>
<dbReference type="Proteomes" id="UP001164803">
    <property type="component" value="Chromosome"/>
</dbReference>
<evidence type="ECO:0000313" key="2">
    <source>
        <dbReference type="EMBL" id="WAH39410.1"/>
    </source>
</evidence>
<accession>A0ABY6ZBD3</accession>
<protein>
    <submittedName>
        <fullName evidence="2">CotH kinase family protein</fullName>
    </submittedName>
</protein>
<dbReference type="Proteomes" id="UP001164803">
    <property type="component" value="Plasmid unnamed1"/>
</dbReference>
<dbReference type="GO" id="GO:0016301">
    <property type="term" value="F:kinase activity"/>
    <property type="evidence" value="ECO:0007669"/>
    <property type="project" value="UniProtKB-KW"/>
</dbReference>
<dbReference type="EMBL" id="CP104064">
    <property type="protein sequence ID" value="WAH36269.1"/>
    <property type="molecule type" value="Genomic_DNA"/>
</dbReference>
<organism evidence="2 3">
    <name type="scientific">Alicyclobacillus dauci</name>
    <dbReference type="NCBI Taxonomy" id="1475485"/>
    <lineage>
        <taxon>Bacteria</taxon>
        <taxon>Bacillati</taxon>
        <taxon>Bacillota</taxon>
        <taxon>Bacilli</taxon>
        <taxon>Bacillales</taxon>
        <taxon>Alicyclobacillaceae</taxon>
        <taxon>Alicyclobacillus</taxon>
    </lineage>
</organism>
<reference evidence="2" key="1">
    <citation type="submission" date="2022-08" db="EMBL/GenBank/DDBJ databases">
        <title>Alicyclobacillus dauci DSM2870, complete genome.</title>
        <authorList>
            <person name="Wang Q."/>
            <person name="Cai R."/>
            <person name="Wang Z."/>
        </authorList>
    </citation>
    <scope>NUCLEOTIDE SEQUENCE</scope>
    <source>
        <strain evidence="2">DSM 28700</strain>
        <plasmid evidence="2">unnamed1</plasmid>
    </source>
</reference>
<keyword evidence="2" id="KW-0614">Plasmid</keyword>
<dbReference type="EMBL" id="CP104065">
    <property type="protein sequence ID" value="WAH39410.1"/>
    <property type="molecule type" value="Genomic_DNA"/>
</dbReference>
<dbReference type="InterPro" id="IPR014867">
    <property type="entry name" value="Spore_coat_CotH_CotH2/3/7"/>
</dbReference>
<gene>
    <name evidence="1" type="ORF">NZD86_18840</name>
    <name evidence="2" type="ORF">NZD86_23180</name>
</gene>
<keyword evidence="3" id="KW-1185">Reference proteome</keyword>
<name>A0ABY6ZBD3_9BACL</name>
<geneLocation type="plasmid" evidence="2 3">
    <name>unnamed1</name>
</geneLocation>